<dbReference type="EMBL" id="CM046103">
    <property type="protein sequence ID" value="KAI8427326.1"/>
    <property type="molecule type" value="Genomic_DNA"/>
</dbReference>
<sequence length="384" mass="43919">MGNYDTHMALHPDTKLDLAWWLNNISNTNRSLAYHKFDLEIFTDASRTGWGAVCNKIKANGFWKEDEKSYHINFLELLAIFLALKYFVKDKQHIHILLRVDNKTAIAYINRMGGIQFPHLNNLARSIWQWCEKRTIWVYASYIKSCENKEADKESRRINPDTEWELNTTAFQKIVNKFGIPNIDLFASRANAKCPIYISWKPDPDASNIDAFTITWTNHFFYAFPPFSLILKCIQKIKNDKAGQPSPTQSAYTNCRDIIRQAWLKRAIPPASIELPSDVKKLHGKHISSNEALRIIMIEHHSAPLASRADVCNIADHCRLIPSISNEISSYYASGLIPKNYTGSREIGIREIGIAFPTYATPTTYCFSVTSTQRNSERLGALPD</sequence>
<reference evidence="1 2" key="1">
    <citation type="journal article" date="2022" name="Genome Biol. Evol.">
        <title>The Spruce Budworm Genome: Reconstructing the Evolutionary History of Antifreeze Proteins.</title>
        <authorList>
            <person name="Beliveau C."/>
            <person name="Gagne P."/>
            <person name="Picq S."/>
            <person name="Vernygora O."/>
            <person name="Keeling C.I."/>
            <person name="Pinkney K."/>
            <person name="Doucet D."/>
            <person name="Wen F."/>
            <person name="Johnston J.S."/>
            <person name="Maaroufi H."/>
            <person name="Boyle B."/>
            <person name="Laroche J."/>
            <person name="Dewar K."/>
            <person name="Juretic N."/>
            <person name="Blackburn G."/>
            <person name="Nisole A."/>
            <person name="Brunet B."/>
            <person name="Brandao M."/>
            <person name="Lumley L."/>
            <person name="Duan J."/>
            <person name="Quan G."/>
            <person name="Lucarotti C.J."/>
            <person name="Roe A.D."/>
            <person name="Sperling F.A.H."/>
            <person name="Levesque R.C."/>
            <person name="Cusson M."/>
        </authorList>
    </citation>
    <scope>NUCLEOTIDE SEQUENCE [LARGE SCALE GENOMIC DNA]</scope>
    <source>
        <strain evidence="1">Glfc:IPQL:Cfum</strain>
    </source>
</reference>
<dbReference type="Proteomes" id="UP001064048">
    <property type="component" value="Chromosome 3"/>
</dbReference>
<protein>
    <submittedName>
        <fullName evidence="1">Uncharacterized protein</fullName>
    </submittedName>
</protein>
<evidence type="ECO:0000313" key="1">
    <source>
        <dbReference type="EMBL" id="KAI8427326.1"/>
    </source>
</evidence>
<name>A0ACC0JT08_CHOFU</name>
<organism evidence="1 2">
    <name type="scientific">Choristoneura fumiferana</name>
    <name type="common">Spruce budworm moth</name>
    <name type="synonym">Archips fumiferana</name>
    <dbReference type="NCBI Taxonomy" id="7141"/>
    <lineage>
        <taxon>Eukaryota</taxon>
        <taxon>Metazoa</taxon>
        <taxon>Ecdysozoa</taxon>
        <taxon>Arthropoda</taxon>
        <taxon>Hexapoda</taxon>
        <taxon>Insecta</taxon>
        <taxon>Pterygota</taxon>
        <taxon>Neoptera</taxon>
        <taxon>Endopterygota</taxon>
        <taxon>Lepidoptera</taxon>
        <taxon>Glossata</taxon>
        <taxon>Ditrysia</taxon>
        <taxon>Tortricoidea</taxon>
        <taxon>Tortricidae</taxon>
        <taxon>Tortricinae</taxon>
        <taxon>Choristoneura</taxon>
    </lineage>
</organism>
<accession>A0ACC0JT08</accession>
<gene>
    <name evidence="1" type="ORF">MSG28_001905</name>
</gene>
<proteinExistence type="predicted"/>
<comment type="caution">
    <text evidence="1">The sequence shown here is derived from an EMBL/GenBank/DDBJ whole genome shotgun (WGS) entry which is preliminary data.</text>
</comment>
<evidence type="ECO:0000313" key="2">
    <source>
        <dbReference type="Proteomes" id="UP001064048"/>
    </source>
</evidence>
<keyword evidence="2" id="KW-1185">Reference proteome</keyword>